<feature type="compositionally biased region" description="Polar residues" evidence="1">
    <location>
        <begin position="304"/>
        <end position="322"/>
    </location>
</feature>
<dbReference type="Gene3D" id="3.40.50.410">
    <property type="entry name" value="von Willebrand factor, type A domain"/>
    <property type="match status" value="1"/>
</dbReference>
<feature type="domain" description="VWFA" evidence="2">
    <location>
        <begin position="456"/>
        <end position="623"/>
    </location>
</feature>
<dbReference type="Pfam" id="PF07728">
    <property type="entry name" value="AAA_5"/>
    <property type="match status" value="1"/>
</dbReference>
<dbReference type="AlphaFoldDB" id="A0A1M4VL63"/>
<dbReference type="InterPro" id="IPR011704">
    <property type="entry name" value="ATPase_dyneun-rel_AAA"/>
</dbReference>
<dbReference type="InterPro" id="IPR002035">
    <property type="entry name" value="VWF_A"/>
</dbReference>
<dbReference type="GO" id="GO:0016887">
    <property type="term" value="F:ATP hydrolysis activity"/>
    <property type="evidence" value="ECO:0007669"/>
    <property type="project" value="InterPro"/>
</dbReference>
<evidence type="ECO:0000313" key="3">
    <source>
        <dbReference type="EMBL" id="SHE69625.1"/>
    </source>
</evidence>
<feature type="compositionally biased region" description="Basic and acidic residues" evidence="1">
    <location>
        <begin position="323"/>
        <end position="342"/>
    </location>
</feature>
<feature type="compositionally biased region" description="Basic and acidic residues" evidence="1">
    <location>
        <begin position="352"/>
        <end position="365"/>
    </location>
</feature>
<dbReference type="Proteomes" id="UP000184295">
    <property type="component" value="Unassembled WGS sequence"/>
</dbReference>
<dbReference type="SUPFAM" id="SSF53300">
    <property type="entry name" value="vWA-like"/>
    <property type="match status" value="1"/>
</dbReference>
<dbReference type="InterPro" id="IPR052989">
    <property type="entry name" value="Mg-chelatase_DI-like"/>
</dbReference>
<dbReference type="SMART" id="SM00327">
    <property type="entry name" value="VWA"/>
    <property type="match status" value="1"/>
</dbReference>
<reference evidence="4" key="1">
    <citation type="submission" date="2016-11" db="EMBL/GenBank/DDBJ databases">
        <authorList>
            <person name="Varghese N."/>
            <person name="Submissions S."/>
        </authorList>
    </citation>
    <scope>NUCLEOTIDE SEQUENCE [LARGE SCALE GENOMIC DNA]</scope>
    <source>
        <strain evidence="4">DSM 19514</strain>
    </source>
</reference>
<accession>A0A1M4VL63</accession>
<dbReference type="PROSITE" id="PS50234">
    <property type="entry name" value="VWFA"/>
    <property type="match status" value="1"/>
</dbReference>
<evidence type="ECO:0000259" key="2">
    <source>
        <dbReference type="PROSITE" id="PS50234"/>
    </source>
</evidence>
<dbReference type="Pfam" id="PF13519">
    <property type="entry name" value="VWA_2"/>
    <property type="match status" value="1"/>
</dbReference>
<dbReference type="InterPro" id="IPR036465">
    <property type="entry name" value="vWFA_dom_sf"/>
</dbReference>
<keyword evidence="4" id="KW-1185">Reference proteome</keyword>
<evidence type="ECO:0000313" key="4">
    <source>
        <dbReference type="Proteomes" id="UP000184295"/>
    </source>
</evidence>
<proteinExistence type="predicted"/>
<feature type="region of interest" description="Disordered" evidence="1">
    <location>
        <begin position="285"/>
        <end position="371"/>
    </location>
</feature>
<dbReference type="PANTHER" id="PTHR35023:SF1">
    <property type="entry name" value="MG-PROTOPORPHYRIN IX CHELATASE"/>
    <property type="match status" value="1"/>
</dbReference>
<dbReference type="InterPro" id="IPR041628">
    <property type="entry name" value="ChlI/MoxR_AAA_lid"/>
</dbReference>
<dbReference type="STRING" id="1121881.SAMN02745225_01356"/>
<dbReference type="EMBL" id="FQUL01000017">
    <property type="protein sequence ID" value="SHE69625.1"/>
    <property type="molecule type" value="Genomic_DNA"/>
</dbReference>
<dbReference type="PANTHER" id="PTHR35023">
    <property type="entry name" value="CHELATASE-RELATED"/>
    <property type="match status" value="1"/>
</dbReference>
<evidence type="ECO:0000256" key="1">
    <source>
        <dbReference type="SAM" id="MobiDB-lite"/>
    </source>
</evidence>
<dbReference type="Pfam" id="PF17863">
    <property type="entry name" value="AAA_lid_2"/>
    <property type="match status" value="1"/>
</dbReference>
<dbReference type="CDD" id="cd00009">
    <property type="entry name" value="AAA"/>
    <property type="match status" value="1"/>
</dbReference>
<dbReference type="SUPFAM" id="SSF52540">
    <property type="entry name" value="P-loop containing nucleoside triphosphate hydrolases"/>
    <property type="match status" value="1"/>
</dbReference>
<dbReference type="Gene3D" id="3.40.50.300">
    <property type="entry name" value="P-loop containing nucleotide triphosphate hydrolases"/>
    <property type="match status" value="1"/>
</dbReference>
<dbReference type="Gene3D" id="1.10.8.80">
    <property type="entry name" value="Magnesium chelatase subunit I, C-Terminal domain"/>
    <property type="match status" value="1"/>
</dbReference>
<organism evidence="3 4">
    <name type="scientific">Ferrithrix thermotolerans DSM 19514</name>
    <dbReference type="NCBI Taxonomy" id="1121881"/>
    <lineage>
        <taxon>Bacteria</taxon>
        <taxon>Bacillati</taxon>
        <taxon>Actinomycetota</taxon>
        <taxon>Acidimicrobiia</taxon>
        <taxon>Acidimicrobiales</taxon>
        <taxon>Acidimicrobiaceae</taxon>
        <taxon>Ferrithrix</taxon>
    </lineage>
</organism>
<dbReference type="InterPro" id="IPR027417">
    <property type="entry name" value="P-loop_NTPase"/>
</dbReference>
<dbReference type="GO" id="GO:0005524">
    <property type="term" value="F:ATP binding"/>
    <property type="evidence" value="ECO:0007669"/>
    <property type="project" value="InterPro"/>
</dbReference>
<dbReference type="OrthoDB" id="9775079at2"/>
<protein>
    <submittedName>
        <fullName evidence="3">Magnesium chelatase subunit D</fullName>
    </submittedName>
</protein>
<name>A0A1M4VL63_9ACTN</name>
<dbReference type="RefSeq" id="WP_072790335.1">
    <property type="nucleotide sequence ID" value="NZ_FQUL01000017.1"/>
</dbReference>
<gene>
    <name evidence="3" type="ORF">SAMN02745225_01356</name>
</gene>
<sequence length="623" mass="68413">MKDRYFPFSAVVGQEQLKLALLISLVAPEVGGLLISGTKGSAKTTLVRSLRYLLGDPSKFVELPMGVTEDRVKGSLDISVALRDGEIKVKDGLLAKADGGVLYVDEVNLLPDHIVDLILDASATGINVVERDGVSITQPARFVLIGTMNPEEGELRPQLLDRFGLSVSVLDDLSFKERFEAVTRRLAFDANDSSVIAPYLEEDQRLKEEIERARITLTEQGLTMFITDEVVSEAIEISMQEMSEGLRGDLTLLRAAVALCVLRLENSVKRSHLLEVAPLVFAHRSRAQRSHQQNDQEGKGSKTYRAQNSEPNTNNNDKTGQQDNKDSNRARVRGDSGTDKGPNDSVSQNQEIGRDPQSDEAKGNLEEPGGGQSLEMAVTLFDPKLSISDSSSPLSEVYRRLGGEGRASHRYEEGSSINLAASILNLVKEADDASSRSQLEENDLVYRTREKVLSSTVIFVVDISKSMGADLRVALAKEVSFKLLSSAYVKRLKVALITFAGERAHVALRPTKSLEVVRSRLEALSYVGRTPLDSAIRESVKMAEMEKKKGVRPLLVFISDGRANATDSNLSPFEAAKIEAKEVQRRSIETIFCAISSERSSTTYAKEIALEMGATYFELSERT</sequence>